<dbReference type="PIRSF" id="PIRSF000216">
    <property type="entry name" value="NADH_DH_24kDa"/>
    <property type="match status" value="1"/>
</dbReference>
<protein>
    <submittedName>
        <fullName evidence="8">NADP-reducing hydrogenase subunit HndA</fullName>
        <ecNumber evidence="8">1.12.1.3</ecNumber>
    </submittedName>
</protein>
<dbReference type="SUPFAM" id="SSF52833">
    <property type="entry name" value="Thioredoxin-like"/>
    <property type="match status" value="1"/>
</dbReference>
<keyword evidence="2 7" id="KW-0001">2Fe-2S</keyword>
<dbReference type="RefSeq" id="WP_047808823.1">
    <property type="nucleotide sequence ID" value="NZ_LDZY01000003.1"/>
</dbReference>
<keyword evidence="8" id="KW-0560">Oxidoreductase</keyword>
<evidence type="ECO:0000256" key="7">
    <source>
        <dbReference type="PIRSR" id="PIRSR000216-1"/>
    </source>
</evidence>
<dbReference type="Proteomes" id="UP000036356">
    <property type="component" value="Unassembled WGS sequence"/>
</dbReference>
<dbReference type="InterPro" id="IPR028431">
    <property type="entry name" value="NADP_DH_HndA-like"/>
</dbReference>
<proteinExistence type="inferred from homology"/>
<dbReference type="PANTHER" id="PTHR43342">
    <property type="entry name" value="NADH-QUINONE OXIDOREDUCTASE, E SUBUNIT"/>
    <property type="match status" value="1"/>
</dbReference>
<comment type="caution">
    <text evidence="8">The sequence shown here is derived from an EMBL/GenBank/DDBJ whole genome shotgun (WGS) entry which is preliminary data.</text>
</comment>
<accession>A0A0J1FUH7</accession>
<gene>
    <name evidence="8" type="primary">hndA_3</name>
    <name evidence="8" type="ORF">DEAC_c08960</name>
</gene>
<feature type="binding site" evidence="7">
    <location>
        <position position="81"/>
    </location>
    <ligand>
        <name>[2Fe-2S] cluster</name>
        <dbReference type="ChEBI" id="CHEBI:190135"/>
    </ligand>
</feature>
<dbReference type="InterPro" id="IPR002023">
    <property type="entry name" value="NuoE-like"/>
</dbReference>
<evidence type="ECO:0000313" key="9">
    <source>
        <dbReference type="Proteomes" id="UP000036356"/>
    </source>
</evidence>
<dbReference type="EC" id="1.12.1.3" evidence="8"/>
<evidence type="ECO:0000256" key="1">
    <source>
        <dbReference type="ARBA" id="ARBA00010643"/>
    </source>
</evidence>
<keyword evidence="5 7" id="KW-0411">Iron-sulfur</keyword>
<feature type="binding site" evidence="7">
    <location>
        <position position="76"/>
    </location>
    <ligand>
        <name>[2Fe-2S] cluster</name>
        <dbReference type="ChEBI" id="CHEBI:190135"/>
    </ligand>
</feature>
<dbReference type="STRING" id="476652.DEAC_c08960"/>
<feature type="binding site" evidence="7">
    <location>
        <position position="117"/>
    </location>
    <ligand>
        <name>[2Fe-2S] cluster</name>
        <dbReference type="ChEBI" id="CHEBI:190135"/>
    </ligand>
</feature>
<dbReference type="GO" id="GO:0050583">
    <property type="term" value="F:hydrogen dehydrogenase (NADP+) activity"/>
    <property type="evidence" value="ECO:0007669"/>
    <property type="project" value="UniProtKB-EC"/>
</dbReference>
<keyword evidence="4 7" id="KW-0408">Iron</keyword>
<reference evidence="8 9" key="1">
    <citation type="submission" date="2015-06" db="EMBL/GenBank/DDBJ databases">
        <title>Draft genome of the moderately acidophilic sulfate reducer Candidatus Desulfosporosinus acididurans strain M1.</title>
        <authorList>
            <person name="Poehlein A."/>
            <person name="Petzsch P."/>
            <person name="Johnson B.D."/>
            <person name="Schloemann M."/>
            <person name="Daniel R."/>
            <person name="Muehling M."/>
        </authorList>
    </citation>
    <scope>NUCLEOTIDE SEQUENCE [LARGE SCALE GENOMIC DNA]</scope>
    <source>
        <strain evidence="8 9">M1</strain>
    </source>
</reference>
<dbReference type="InterPro" id="IPR041921">
    <property type="entry name" value="NuoE_N"/>
</dbReference>
<comment type="cofactor">
    <cofactor evidence="7">
        <name>[2Fe-2S] cluster</name>
        <dbReference type="ChEBI" id="CHEBI:190135"/>
    </cofactor>
    <text evidence="7">Binds 1 [2Fe-2S] cluster.</text>
</comment>
<keyword evidence="9" id="KW-1185">Reference proteome</keyword>
<sequence length="153" mass="17208">MEKVDEVLEKFRYAKEDLIQILLELQMLSGKNYLPQEWVEYVAKALDMPMNKVYGVMTFYGMFSTKPRGKNLIEVCKSGPCHVSGSQGIELMLEKELAIKPGETTDDGLFTLERSNCFGACDIAPAIKIGEKVYGNLTPDSLRAVIKSYREEA</sequence>
<dbReference type="GO" id="GO:0051537">
    <property type="term" value="F:2 iron, 2 sulfur cluster binding"/>
    <property type="evidence" value="ECO:0007669"/>
    <property type="project" value="UniProtKB-KW"/>
</dbReference>
<comment type="cofactor">
    <cofactor evidence="6">
        <name>[2Fe-2S] cluster</name>
        <dbReference type="ChEBI" id="CHEBI:190135"/>
    </cofactor>
</comment>
<keyword evidence="3 7" id="KW-0479">Metal-binding</keyword>
<evidence type="ECO:0000256" key="6">
    <source>
        <dbReference type="ARBA" id="ARBA00034078"/>
    </source>
</evidence>
<dbReference type="InterPro" id="IPR042128">
    <property type="entry name" value="NuoE_dom"/>
</dbReference>
<dbReference type="GO" id="GO:0046872">
    <property type="term" value="F:metal ion binding"/>
    <property type="evidence" value="ECO:0007669"/>
    <property type="project" value="UniProtKB-KW"/>
</dbReference>
<feature type="binding site" evidence="7">
    <location>
        <position position="121"/>
    </location>
    <ligand>
        <name>[2Fe-2S] cluster</name>
        <dbReference type="ChEBI" id="CHEBI:190135"/>
    </ligand>
</feature>
<dbReference type="Pfam" id="PF01257">
    <property type="entry name" value="2Fe-2S_thioredx"/>
    <property type="match status" value="1"/>
</dbReference>
<dbReference type="EMBL" id="LDZY01000003">
    <property type="protein sequence ID" value="KLU66962.1"/>
    <property type="molecule type" value="Genomic_DNA"/>
</dbReference>
<comment type="similarity">
    <text evidence="1">Belongs to the complex I 24 kDa subunit family.</text>
</comment>
<organism evidence="8 9">
    <name type="scientific">Desulfosporosinus acididurans</name>
    <dbReference type="NCBI Taxonomy" id="476652"/>
    <lineage>
        <taxon>Bacteria</taxon>
        <taxon>Bacillati</taxon>
        <taxon>Bacillota</taxon>
        <taxon>Clostridia</taxon>
        <taxon>Eubacteriales</taxon>
        <taxon>Desulfitobacteriaceae</taxon>
        <taxon>Desulfosporosinus</taxon>
    </lineage>
</organism>
<evidence type="ECO:0000256" key="2">
    <source>
        <dbReference type="ARBA" id="ARBA00022714"/>
    </source>
</evidence>
<evidence type="ECO:0000313" key="8">
    <source>
        <dbReference type="EMBL" id="KLU66962.1"/>
    </source>
</evidence>
<evidence type="ECO:0000256" key="5">
    <source>
        <dbReference type="ARBA" id="ARBA00023014"/>
    </source>
</evidence>
<dbReference type="Gene3D" id="3.40.30.10">
    <property type="entry name" value="Glutaredoxin"/>
    <property type="match status" value="1"/>
</dbReference>
<dbReference type="InterPro" id="IPR036249">
    <property type="entry name" value="Thioredoxin-like_sf"/>
</dbReference>
<dbReference type="PANTHER" id="PTHR43342:SF1">
    <property type="entry name" value="BIFURCATING [FEFE] HYDROGENASE GAMMA SUBUNIT"/>
    <property type="match status" value="1"/>
</dbReference>
<evidence type="ECO:0000256" key="4">
    <source>
        <dbReference type="ARBA" id="ARBA00023004"/>
    </source>
</evidence>
<name>A0A0J1FUH7_9FIRM</name>
<dbReference type="CDD" id="cd03064">
    <property type="entry name" value="TRX_Fd_NuoE"/>
    <property type="match status" value="1"/>
</dbReference>
<evidence type="ECO:0000256" key="3">
    <source>
        <dbReference type="ARBA" id="ARBA00022723"/>
    </source>
</evidence>
<dbReference type="Gene3D" id="1.10.10.1590">
    <property type="entry name" value="NADH-quinone oxidoreductase subunit E"/>
    <property type="match status" value="1"/>
</dbReference>
<dbReference type="AlphaFoldDB" id="A0A0J1FUH7"/>
<dbReference type="PATRIC" id="fig|476652.3.peg.921"/>